<dbReference type="SUPFAM" id="SSF51161">
    <property type="entry name" value="Trimeric LpxA-like enzymes"/>
    <property type="match status" value="1"/>
</dbReference>
<dbReference type="PANTHER" id="PTHR43300">
    <property type="entry name" value="ACETYLTRANSFERASE"/>
    <property type="match status" value="1"/>
</dbReference>
<dbReference type="GO" id="GO:0016740">
    <property type="term" value="F:transferase activity"/>
    <property type="evidence" value="ECO:0007669"/>
    <property type="project" value="UniProtKB-KW"/>
</dbReference>
<accession>A0A229NV14</accession>
<dbReference type="InterPro" id="IPR018357">
    <property type="entry name" value="Hexapep_transf_CS"/>
</dbReference>
<keyword evidence="1" id="KW-0808">Transferase</keyword>
<evidence type="ECO:0000256" key="2">
    <source>
        <dbReference type="ARBA" id="ARBA00022737"/>
    </source>
</evidence>
<proteinExistence type="predicted"/>
<dbReference type="Proteomes" id="UP000215145">
    <property type="component" value="Unassembled WGS sequence"/>
</dbReference>
<gene>
    <name evidence="3" type="ORF">CGZ75_22140</name>
</gene>
<dbReference type="Gene3D" id="2.160.10.10">
    <property type="entry name" value="Hexapeptide repeat proteins"/>
    <property type="match status" value="1"/>
</dbReference>
<dbReference type="PROSITE" id="PS00101">
    <property type="entry name" value="HEXAPEP_TRANSFERASES"/>
    <property type="match status" value="1"/>
</dbReference>
<name>A0A229NV14_9BACL</name>
<dbReference type="RefSeq" id="WP_089526423.1">
    <property type="nucleotide sequence ID" value="NZ_NMUQ01000003.1"/>
</dbReference>
<evidence type="ECO:0000256" key="1">
    <source>
        <dbReference type="ARBA" id="ARBA00022679"/>
    </source>
</evidence>
<dbReference type="Pfam" id="PF00132">
    <property type="entry name" value="Hexapep"/>
    <property type="match status" value="1"/>
</dbReference>
<protein>
    <recommendedName>
        <fullName evidence="5">Acetyltransferase</fullName>
    </recommendedName>
</protein>
<evidence type="ECO:0000313" key="3">
    <source>
        <dbReference type="EMBL" id="OXM13721.1"/>
    </source>
</evidence>
<dbReference type="EMBL" id="NMUQ01000003">
    <property type="protein sequence ID" value="OXM13721.1"/>
    <property type="molecule type" value="Genomic_DNA"/>
</dbReference>
<dbReference type="AlphaFoldDB" id="A0A229NV14"/>
<keyword evidence="2" id="KW-0677">Repeat</keyword>
<dbReference type="InterPro" id="IPR001451">
    <property type="entry name" value="Hexapep"/>
</dbReference>
<sequence length="227" mass="25093">MDILGRRRKIALALRMNRLLRFIGYWAVQGKSAEIHSSVTIESGSRVQPEVKIGRNTYISFNSHIQSGSIGSFCSISWNVTIGADEHPLHSASRHPFWYSPDHAGISATTRRWQQDKAPPQIGNDVWIGTGATILRGAVIGDGAVIAAGAVVTGEVRPYAVVGGIPAKEIRRLFDDPLIDDLLALEWWTWDDNMLKEAAQWFEDPKLLVDRYGNRKKGSTSGISTNL</sequence>
<keyword evidence="4" id="KW-1185">Reference proteome</keyword>
<comment type="caution">
    <text evidence="3">The sequence shown here is derived from an EMBL/GenBank/DDBJ whole genome shotgun (WGS) entry which is preliminary data.</text>
</comment>
<dbReference type="PANTHER" id="PTHR43300:SF11">
    <property type="entry name" value="ACETYLTRANSFERASE RV3034C-RELATED"/>
    <property type="match status" value="1"/>
</dbReference>
<organism evidence="3 4">
    <name type="scientific">Paenibacillus herberti</name>
    <dbReference type="NCBI Taxonomy" id="1619309"/>
    <lineage>
        <taxon>Bacteria</taxon>
        <taxon>Bacillati</taxon>
        <taxon>Bacillota</taxon>
        <taxon>Bacilli</taxon>
        <taxon>Bacillales</taxon>
        <taxon>Paenibacillaceae</taxon>
        <taxon>Paenibacillus</taxon>
    </lineage>
</organism>
<dbReference type="InterPro" id="IPR011004">
    <property type="entry name" value="Trimer_LpxA-like_sf"/>
</dbReference>
<dbReference type="CDD" id="cd03349">
    <property type="entry name" value="LbH_XAT"/>
    <property type="match status" value="1"/>
</dbReference>
<evidence type="ECO:0008006" key="5">
    <source>
        <dbReference type="Google" id="ProtNLM"/>
    </source>
</evidence>
<evidence type="ECO:0000313" key="4">
    <source>
        <dbReference type="Proteomes" id="UP000215145"/>
    </source>
</evidence>
<reference evidence="3 4" key="1">
    <citation type="submission" date="2017-07" db="EMBL/GenBank/DDBJ databases">
        <title>Paenibacillus herberti R33 genome sequencing and assembly.</title>
        <authorList>
            <person name="Su W."/>
        </authorList>
    </citation>
    <scope>NUCLEOTIDE SEQUENCE [LARGE SCALE GENOMIC DNA]</scope>
    <source>
        <strain evidence="3 4">R33</strain>
    </source>
</reference>
<dbReference type="OrthoDB" id="9801697at2"/>
<dbReference type="InterPro" id="IPR050179">
    <property type="entry name" value="Trans_hexapeptide_repeat"/>
</dbReference>